<dbReference type="InterPro" id="IPR013216">
    <property type="entry name" value="Methyltransf_11"/>
</dbReference>
<dbReference type="GO" id="GO:0008757">
    <property type="term" value="F:S-adenosylmethionine-dependent methyltransferase activity"/>
    <property type="evidence" value="ECO:0007669"/>
    <property type="project" value="InterPro"/>
</dbReference>
<keyword evidence="4" id="KW-1185">Reference proteome</keyword>
<dbReference type="EMBL" id="FSRU01000003">
    <property type="protein sequence ID" value="SIO67958.1"/>
    <property type="molecule type" value="Genomic_DNA"/>
</dbReference>
<name>A0A1N6LGQ4_9BURK</name>
<dbReference type="SUPFAM" id="SSF53335">
    <property type="entry name" value="S-adenosyl-L-methionine-dependent methyltransferases"/>
    <property type="match status" value="1"/>
</dbReference>
<dbReference type="PANTHER" id="PTHR43179">
    <property type="entry name" value="RHAMNOSYLTRANSFERASE WBBL"/>
    <property type="match status" value="1"/>
</dbReference>
<keyword evidence="3" id="KW-0808">Transferase</keyword>
<dbReference type="CDD" id="cd04186">
    <property type="entry name" value="GT_2_like_c"/>
    <property type="match status" value="1"/>
</dbReference>
<dbReference type="CDD" id="cd03801">
    <property type="entry name" value="GT4_PimA-like"/>
    <property type="match status" value="1"/>
</dbReference>
<gene>
    <name evidence="3" type="ORF">SAMN05444165_7214</name>
</gene>
<dbReference type="Gene3D" id="3.40.50.150">
    <property type="entry name" value="Vaccinia Virus protein VP39"/>
    <property type="match status" value="1"/>
</dbReference>
<dbReference type="RefSeq" id="WP_074302169.1">
    <property type="nucleotide sequence ID" value="NZ_FSRU01000003.1"/>
</dbReference>
<feature type="domain" description="Glycosyltransferase 2-like" evidence="1">
    <location>
        <begin position="461"/>
        <end position="581"/>
    </location>
</feature>
<feature type="domain" description="Methyltransferase type 11" evidence="2">
    <location>
        <begin position="38"/>
        <end position="132"/>
    </location>
</feature>
<dbReference type="InterPro" id="IPR001173">
    <property type="entry name" value="Glyco_trans_2-like"/>
</dbReference>
<dbReference type="OrthoDB" id="9816564at2"/>
<dbReference type="Proteomes" id="UP000185151">
    <property type="component" value="Unassembled WGS sequence"/>
</dbReference>
<evidence type="ECO:0000259" key="1">
    <source>
        <dbReference type="Pfam" id="PF00535"/>
    </source>
</evidence>
<dbReference type="CDD" id="cd02440">
    <property type="entry name" value="AdoMet_MTases"/>
    <property type="match status" value="1"/>
</dbReference>
<proteinExistence type="predicted"/>
<dbReference type="Pfam" id="PF13692">
    <property type="entry name" value="Glyco_trans_1_4"/>
    <property type="match status" value="1"/>
</dbReference>
<dbReference type="SUPFAM" id="SSF53448">
    <property type="entry name" value="Nucleotide-diphospho-sugar transferases"/>
    <property type="match status" value="1"/>
</dbReference>
<dbReference type="Pfam" id="PF00535">
    <property type="entry name" value="Glycos_transf_2"/>
    <property type="match status" value="1"/>
</dbReference>
<sequence length="1093" mass="122778">MIEFTGERYVPTEEGDMRYEHLHRYGWAAQTIKGLHVLDIACGEGYGSAILAKYAKEVTGVDISHEAVEHAVERYGDVANLSFRQGSATAIPLADASVDAVVSFETLEHLTQHDEMLAEIHRVLKPGGFLILSSPNKKVYSDDRNFRNEFHVRELYFEELDALVKRYFSGVTYYGQRLATSSVILPGDRQDAAYSALTLDQAGVTVRTPKLDAIMYFLAVCSKDAEHGQPKLEASVFFEEGSDLYARQEEIAAWANRQTSEIEARDNEIRRLQAEFADRTAWALSLDAQVQRHAQSMRERDEELSRLRATANGDTAALLDRYESLSHERDELQTSLGQVQGELASVLASTSWKITRPLRGAVRLARGDVAPLLRPLRPYAKRWGRTVYKALPLSHKQKNKLAELVFRVAGPLFEGVVFYETWKRQGAPLAQVLGRPQIKPEEFDSILATLRLPEVDKPRVSVVIPAYGNLPYTLACVRSIVDYMPAVPIEVIVAEDASGDKDILRMQEIPGLRFVLNPQNLGFIRSCNYAATHARGEFVYFLNNDTEVTPGWLDSMVALFETRPDCGMVGSKLVYPDGRLQEAGGIMWKDGSAWNFGRLDDPSKSAYNYVKEIDYSSGASLLLRTELWNKLGGFDEHYVPAYCEDSDLAFKVRLAGKKVYYQPESVIVHYEGVSNGTDTGSGIKAYQVENQKKFRERWLEVLDAQHFDNGTQVSAARDRTRNRKTVLIVDHYVPQPDRDAGSRSLICFIRVFLEMGLNVKFWPQNLWYDEAYVKPLQQMGVEVFYGPQFLDGFDEWIKNTDQTIDFAFLNRPYVSEPFIAPLRKYAPAAKLLYYGHDLHFERTLKQVEVSGDQKLLRQAETERQLELKVWKAVDRVYYPSSTETDTVNKMAPDVTARTLPPYFFEPRPDTESAATLHERSQIVFVAGFGHPPNVDAAKWLVNDIMPRIKAELPHIHLALVGSNPTDEVKALAGSNVVVTGYVTDERLAELYELARVAVVPLRFGAGVKNKVVEALNFGTPLVTTPVGVQGLAGLDDILPVTDDPAAFAANVIELVRNDESWCRVAAAGRAYVAANFSSAAIREVFEQDLDFNF</sequence>
<dbReference type="SUPFAM" id="SSF53756">
    <property type="entry name" value="UDP-Glycosyltransferase/glycogen phosphorylase"/>
    <property type="match status" value="1"/>
</dbReference>
<reference evidence="3 4" key="1">
    <citation type="submission" date="2016-11" db="EMBL/GenBank/DDBJ databases">
        <authorList>
            <person name="Jaros S."/>
            <person name="Januszkiewicz K."/>
            <person name="Wedrychowicz H."/>
        </authorList>
    </citation>
    <scope>NUCLEOTIDE SEQUENCE [LARGE SCALE GENOMIC DNA]</scope>
    <source>
        <strain evidence="3 4">GAS95</strain>
    </source>
</reference>
<organism evidence="3 4">
    <name type="scientific">Paraburkholderia phenazinium</name>
    <dbReference type="NCBI Taxonomy" id="60549"/>
    <lineage>
        <taxon>Bacteria</taxon>
        <taxon>Pseudomonadati</taxon>
        <taxon>Pseudomonadota</taxon>
        <taxon>Betaproteobacteria</taxon>
        <taxon>Burkholderiales</taxon>
        <taxon>Burkholderiaceae</taxon>
        <taxon>Paraburkholderia</taxon>
    </lineage>
</organism>
<protein>
    <submittedName>
        <fullName evidence="3">Glycosyltransferase, GT2 family</fullName>
    </submittedName>
</protein>
<dbReference type="Gene3D" id="3.90.550.10">
    <property type="entry name" value="Spore Coat Polysaccharide Biosynthesis Protein SpsA, Chain A"/>
    <property type="match status" value="1"/>
</dbReference>
<dbReference type="PANTHER" id="PTHR43179:SF7">
    <property type="entry name" value="RHAMNOSYLTRANSFERASE WBBL"/>
    <property type="match status" value="1"/>
</dbReference>
<dbReference type="InterPro" id="IPR029063">
    <property type="entry name" value="SAM-dependent_MTases_sf"/>
</dbReference>
<dbReference type="AlphaFoldDB" id="A0A1N6LGQ4"/>
<dbReference type="Gene3D" id="3.40.50.2000">
    <property type="entry name" value="Glycogen Phosphorylase B"/>
    <property type="match status" value="1"/>
</dbReference>
<accession>A0A1N6LGQ4</accession>
<evidence type="ECO:0000259" key="2">
    <source>
        <dbReference type="Pfam" id="PF08241"/>
    </source>
</evidence>
<evidence type="ECO:0000313" key="4">
    <source>
        <dbReference type="Proteomes" id="UP000185151"/>
    </source>
</evidence>
<dbReference type="Pfam" id="PF08241">
    <property type="entry name" value="Methyltransf_11"/>
    <property type="match status" value="1"/>
</dbReference>
<dbReference type="InterPro" id="IPR029044">
    <property type="entry name" value="Nucleotide-diphossugar_trans"/>
</dbReference>
<evidence type="ECO:0000313" key="3">
    <source>
        <dbReference type="EMBL" id="SIO67958.1"/>
    </source>
</evidence>